<comment type="caution">
    <text evidence="4">The sequence shown here is derived from an EMBL/GenBank/DDBJ whole genome shotgun (WGS) entry which is preliminary data.</text>
</comment>
<dbReference type="Proteomes" id="UP001304298">
    <property type="component" value="Unassembled WGS sequence"/>
</dbReference>
<proteinExistence type="predicted"/>
<dbReference type="RefSeq" id="WP_323329821.1">
    <property type="nucleotide sequence ID" value="NZ_JAYFSI010000005.1"/>
</dbReference>
<organism evidence="4 5">
    <name type="scientific">Amycolatopsis heterodermiae</name>
    <dbReference type="NCBI Taxonomy" id="3110235"/>
    <lineage>
        <taxon>Bacteria</taxon>
        <taxon>Bacillati</taxon>
        <taxon>Actinomycetota</taxon>
        <taxon>Actinomycetes</taxon>
        <taxon>Pseudonocardiales</taxon>
        <taxon>Pseudonocardiaceae</taxon>
        <taxon>Amycolatopsis</taxon>
    </lineage>
</organism>
<evidence type="ECO:0000256" key="2">
    <source>
        <dbReference type="ARBA" id="ARBA00022679"/>
    </source>
</evidence>
<dbReference type="Pfam" id="PF13692">
    <property type="entry name" value="Glyco_trans_1_4"/>
    <property type="match status" value="1"/>
</dbReference>
<dbReference type="PANTHER" id="PTHR12526">
    <property type="entry name" value="GLYCOSYLTRANSFERASE"/>
    <property type="match status" value="1"/>
</dbReference>
<evidence type="ECO:0000313" key="5">
    <source>
        <dbReference type="Proteomes" id="UP001304298"/>
    </source>
</evidence>
<dbReference type="Gene3D" id="3.40.50.2000">
    <property type="entry name" value="Glycogen Phosphorylase B"/>
    <property type="match status" value="2"/>
</dbReference>
<protein>
    <submittedName>
        <fullName evidence="4">Glycosyltransferase family 4 protein</fullName>
    </submittedName>
</protein>
<keyword evidence="1" id="KW-0328">Glycosyltransferase</keyword>
<sequence>MRILVVGLNYAPEHAGIAPYTTGTARALAAAGHDVQVVAGFPYYPQWRTAAGYRGLVRRETDGPVRLTRLRHFVPRDSAGLGRILHEGSFAAHAWLRARGLRDVDVVLGISPSLLSLVAARQLAATAGAAFGVVVQDLYASAAAELGTPGGSHVGRLEGRLLRAADGVVAVHACFAEALRQRHGVEPGRITVIRNWTHTGPPADEPWPEEHPWPAGCGPVVLHAGNMGAKQGLENVVAAARLAEERDEDVRFMLVGDGSRRAELCRLATGIRRASVLPPVPDRHFPGMLAAADVLVVNERPGLRSVCVPSKLTSYFAAGRPVLAATEPDSPAGIELAAAGAGVRVTPGDPEALLTAALQLGRDRERADRFGESGRRYAKTVLGADEAARRYRDWVTALGERSPG</sequence>
<dbReference type="InterPro" id="IPR028098">
    <property type="entry name" value="Glyco_trans_4-like_N"/>
</dbReference>
<name>A0ABU5R7X2_9PSEU</name>
<evidence type="ECO:0000256" key="1">
    <source>
        <dbReference type="ARBA" id="ARBA00022676"/>
    </source>
</evidence>
<dbReference type="EMBL" id="JAYFSI010000005">
    <property type="protein sequence ID" value="MEA5362337.1"/>
    <property type="molecule type" value="Genomic_DNA"/>
</dbReference>
<reference evidence="4 5" key="1">
    <citation type="submission" date="2023-12" db="EMBL/GenBank/DDBJ databases">
        <title>Amycolatopsis sp. V23-08.</title>
        <authorList>
            <person name="Somphong A."/>
        </authorList>
    </citation>
    <scope>NUCLEOTIDE SEQUENCE [LARGE SCALE GENOMIC DNA]</scope>
    <source>
        <strain evidence="4 5">V23-08</strain>
    </source>
</reference>
<gene>
    <name evidence="4" type="ORF">VA596_22560</name>
</gene>
<keyword evidence="5" id="KW-1185">Reference proteome</keyword>
<dbReference type="CDD" id="cd03794">
    <property type="entry name" value="GT4_WbuB-like"/>
    <property type="match status" value="1"/>
</dbReference>
<evidence type="ECO:0000313" key="4">
    <source>
        <dbReference type="EMBL" id="MEA5362337.1"/>
    </source>
</evidence>
<accession>A0ABU5R7X2</accession>
<dbReference type="Pfam" id="PF13579">
    <property type="entry name" value="Glyco_trans_4_4"/>
    <property type="match status" value="1"/>
</dbReference>
<feature type="domain" description="Glycosyltransferase subfamily 4-like N-terminal" evidence="3">
    <location>
        <begin position="16"/>
        <end position="196"/>
    </location>
</feature>
<keyword evidence="2" id="KW-0808">Transferase</keyword>
<dbReference type="SUPFAM" id="SSF53756">
    <property type="entry name" value="UDP-Glycosyltransferase/glycogen phosphorylase"/>
    <property type="match status" value="1"/>
</dbReference>
<evidence type="ECO:0000259" key="3">
    <source>
        <dbReference type="Pfam" id="PF13579"/>
    </source>
</evidence>